<feature type="region of interest" description="Disordered" evidence="1">
    <location>
        <begin position="41"/>
        <end position="75"/>
    </location>
</feature>
<organism evidence="2 3">
    <name type="scientific">Natribaculum luteum</name>
    <dbReference type="NCBI Taxonomy" id="1586232"/>
    <lineage>
        <taxon>Archaea</taxon>
        <taxon>Methanobacteriati</taxon>
        <taxon>Methanobacteriota</taxon>
        <taxon>Stenosarchaea group</taxon>
        <taxon>Halobacteria</taxon>
        <taxon>Halobacteriales</taxon>
        <taxon>Natrialbaceae</taxon>
        <taxon>Natribaculum</taxon>
    </lineage>
</organism>
<comment type="caution">
    <text evidence="2">The sequence shown here is derived from an EMBL/GenBank/DDBJ whole genome shotgun (WGS) entry which is preliminary data.</text>
</comment>
<gene>
    <name evidence="2" type="ORF">ACFOZ7_01130</name>
</gene>
<dbReference type="EMBL" id="JBHSDJ010000002">
    <property type="protein sequence ID" value="MFC4245618.1"/>
    <property type="molecule type" value="Genomic_DNA"/>
</dbReference>
<protein>
    <submittedName>
        <fullName evidence="2">Uncharacterized protein</fullName>
    </submittedName>
</protein>
<reference evidence="2 3" key="1">
    <citation type="journal article" date="2014" name="Int. J. Syst. Evol. Microbiol.">
        <title>Complete genome sequence of Corynebacterium casei LMG S-19264T (=DSM 44701T), isolated from a smear-ripened cheese.</title>
        <authorList>
            <consortium name="US DOE Joint Genome Institute (JGI-PGF)"/>
            <person name="Walter F."/>
            <person name="Albersmeier A."/>
            <person name="Kalinowski J."/>
            <person name="Ruckert C."/>
        </authorList>
    </citation>
    <scope>NUCLEOTIDE SEQUENCE [LARGE SCALE GENOMIC DNA]</scope>
    <source>
        <strain evidence="2 3">IBRC-M 10912</strain>
    </source>
</reference>
<dbReference type="Proteomes" id="UP001595821">
    <property type="component" value="Unassembled WGS sequence"/>
</dbReference>
<evidence type="ECO:0000313" key="2">
    <source>
        <dbReference type="EMBL" id="MFC4245618.1"/>
    </source>
</evidence>
<sequence>MTGDNDADRRTMGEISHANPYTGETLGQVFSRGPIVAADGGRANAVDAGDETEARSERTMRHVSHTPPDGSEGANRVFERGRVHVSEAEE</sequence>
<feature type="compositionally biased region" description="Basic and acidic residues" evidence="1">
    <location>
        <begin position="1"/>
        <end position="12"/>
    </location>
</feature>
<dbReference type="AlphaFoldDB" id="A0ABD5NU44"/>
<dbReference type="GeneID" id="71852432"/>
<dbReference type="InterPro" id="IPR058742">
    <property type="entry name" value="DUF7989"/>
</dbReference>
<evidence type="ECO:0000256" key="1">
    <source>
        <dbReference type="SAM" id="MobiDB-lite"/>
    </source>
</evidence>
<name>A0ABD5NU44_9EURY</name>
<proteinExistence type="predicted"/>
<dbReference type="RefSeq" id="WP_246971511.1">
    <property type="nucleotide sequence ID" value="NZ_CP095397.1"/>
</dbReference>
<dbReference type="Pfam" id="PF25951">
    <property type="entry name" value="DUF7989"/>
    <property type="match status" value="1"/>
</dbReference>
<evidence type="ECO:0000313" key="3">
    <source>
        <dbReference type="Proteomes" id="UP001595821"/>
    </source>
</evidence>
<feature type="region of interest" description="Disordered" evidence="1">
    <location>
        <begin position="1"/>
        <end position="26"/>
    </location>
</feature>
<accession>A0ABD5NU44</accession>